<dbReference type="InterPro" id="IPR014008">
    <property type="entry name" value="Cbl_synth_MTase_CbiT"/>
</dbReference>
<evidence type="ECO:0000256" key="4">
    <source>
        <dbReference type="ARBA" id="ARBA00022679"/>
    </source>
</evidence>
<name>A0A4R3KXW4_9FIRM</name>
<dbReference type="Proteomes" id="UP000294567">
    <property type="component" value="Unassembled WGS sequence"/>
</dbReference>
<dbReference type="NCBIfam" id="TIGR02469">
    <property type="entry name" value="CbiT"/>
    <property type="match status" value="1"/>
</dbReference>
<protein>
    <submittedName>
        <fullName evidence="7">Cobalt-precorrin 7 C15-methyltransferase</fullName>
    </submittedName>
</protein>
<evidence type="ECO:0000256" key="2">
    <source>
        <dbReference type="ARBA" id="ARBA00022573"/>
    </source>
</evidence>
<dbReference type="GO" id="GO:0032259">
    <property type="term" value="P:methylation"/>
    <property type="evidence" value="ECO:0007669"/>
    <property type="project" value="UniProtKB-KW"/>
</dbReference>
<dbReference type="InterPro" id="IPR025714">
    <property type="entry name" value="Methyltranfer_dom"/>
</dbReference>
<keyword evidence="4 7" id="KW-0808">Transferase</keyword>
<keyword evidence="3 7" id="KW-0489">Methyltransferase</keyword>
<evidence type="ECO:0000313" key="7">
    <source>
        <dbReference type="EMBL" id="TCS90565.1"/>
    </source>
</evidence>
<evidence type="ECO:0000256" key="3">
    <source>
        <dbReference type="ARBA" id="ARBA00022603"/>
    </source>
</evidence>
<dbReference type="Pfam" id="PF13847">
    <property type="entry name" value="Methyltransf_31"/>
    <property type="match status" value="1"/>
</dbReference>
<proteinExistence type="predicted"/>
<reference evidence="7 8" key="1">
    <citation type="submission" date="2019-03" db="EMBL/GenBank/DDBJ databases">
        <title>Genomic Encyclopedia of Type Strains, Phase IV (KMG-IV): sequencing the most valuable type-strain genomes for metagenomic binning, comparative biology and taxonomic classification.</title>
        <authorList>
            <person name="Goeker M."/>
        </authorList>
    </citation>
    <scope>NUCLEOTIDE SEQUENCE [LARGE SCALE GENOMIC DNA]</scope>
    <source>
        <strain evidence="7 8">DSM 26752</strain>
    </source>
</reference>
<dbReference type="RefSeq" id="WP_132026872.1">
    <property type="nucleotide sequence ID" value="NZ_CP068564.1"/>
</dbReference>
<keyword evidence="5" id="KW-0949">S-adenosyl-L-methionine</keyword>
<comment type="pathway">
    <text evidence="1">Cofactor biosynthesis; adenosylcobalamin biosynthesis.</text>
</comment>
<organism evidence="7 8">
    <name type="scientific">Keratinibaculum paraultunense</name>
    <dbReference type="NCBI Taxonomy" id="1278232"/>
    <lineage>
        <taxon>Bacteria</taxon>
        <taxon>Bacillati</taxon>
        <taxon>Bacillota</taxon>
        <taxon>Tissierellia</taxon>
        <taxon>Tissierellales</taxon>
        <taxon>Tepidimicrobiaceae</taxon>
        <taxon>Keratinibaculum</taxon>
    </lineage>
</organism>
<evidence type="ECO:0000256" key="5">
    <source>
        <dbReference type="ARBA" id="ARBA00022691"/>
    </source>
</evidence>
<gene>
    <name evidence="7" type="ORF">EDD65_104107</name>
</gene>
<feature type="domain" description="Methyltransferase" evidence="6">
    <location>
        <begin position="32"/>
        <end position="128"/>
    </location>
</feature>
<dbReference type="PANTHER" id="PTHR43182:SF1">
    <property type="entry name" value="COBALT-PRECORRIN-7 C(5)-METHYLTRANSFERASE"/>
    <property type="match status" value="1"/>
</dbReference>
<sequence>MRWIKDNEFIRGKVPMTKFNIRILNMAYLSIEKGDRLLDIGAGTGSISIEAALQGAKVWAVEKTQEGVEIIKINKSKFQVEVEVILGEAPEVLPDIKFNKCFLGGSGGKLEGIFNYLEKHLESKGILCGNFITLKNLNKFINLLEIHKYQEIEVHLIQSSYRDDIGLMKGENPIFIVKGVKK</sequence>
<dbReference type="PANTHER" id="PTHR43182">
    <property type="entry name" value="COBALT-PRECORRIN-6B C(15)-METHYLTRANSFERASE (DECARBOXYLATING)"/>
    <property type="match status" value="1"/>
</dbReference>
<keyword evidence="8" id="KW-1185">Reference proteome</keyword>
<evidence type="ECO:0000313" key="8">
    <source>
        <dbReference type="Proteomes" id="UP000294567"/>
    </source>
</evidence>
<keyword evidence="2" id="KW-0169">Cobalamin biosynthesis</keyword>
<dbReference type="GO" id="GO:0009236">
    <property type="term" value="P:cobalamin biosynthetic process"/>
    <property type="evidence" value="ECO:0007669"/>
    <property type="project" value="UniProtKB-UniPathway"/>
</dbReference>
<dbReference type="OrthoDB" id="9780707at2"/>
<dbReference type="CDD" id="cd02440">
    <property type="entry name" value="AdoMet_MTases"/>
    <property type="match status" value="1"/>
</dbReference>
<dbReference type="InterPro" id="IPR050714">
    <property type="entry name" value="Cobalamin_biosynth_MTase"/>
</dbReference>
<dbReference type="AlphaFoldDB" id="A0A4R3KXW4"/>
<dbReference type="EMBL" id="SMAE01000004">
    <property type="protein sequence ID" value="TCS90565.1"/>
    <property type="molecule type" value="Genomic_DNA"/>
</dbReference>
<evidence type="ECO:0000259" key="6">
    <source>
        <dbReference type="Pfam" id="PF13847"/>
    </source>
</evidence>
<evidence type="ECO:0000256" key="1">
    <source>
        <dbReference type="ARBA" id="ARBA00004953"/>
    </source>
</evidence>
<dbReference type="SUPFAM" id="SSF53335">
    <property type="entry name" value="S-adenosyl-L-methionine-dependent methyltransferases"/>
    <property type="match status" value="1"/>
</dbReference>
<dbReference type="Gene3D" id="3.40.50.150">
    <property type="entry name" value="Vaccinia Virus protein VP39"/>
    <property type="match status" value="1"/>
</dbReference>
<dbReference type="GO" id="GO:0008276">
    <property type="term" value="F:protein methyltransferase activity"/>
    <property type="evidence" value="ECO:0007669"/>
    <property type="project" value="InterPro"/>
</dbReference>
<dbReference type="UniPathway" id="UPA00148"/>
<dbReference type="InterPro" id="IPR029063">
    <property type="entry name" value="SAM-dependent_MTases_sf"/>
</dbReference>
<accession>A0A4R3KXW4</accession>
<comment type="caution">
    <text evidence="7">The sequence shown here is derived from an EMBL/GenBank/DDBJ whole genome shotgun (WGS) entry which is preliminary data.</text>
</comment>